<dbReference type="PANTHER" id="PTHR30614">
    <property type="entry name" value="MEMBRANE COMPONENT OF AMINO ACID ABC TRANSPORTER"/>
    <property type="match status" value="1"/>
</dbReference>
<dbReference type="Proteomes" id="UP000539111">
    <property type="component" value="Unassembled WGS sequence"/>
</dbReference>
<comment type="subcellular location">
    <subcellularLocation>
        <location evidence="1 7">Cell membrane</location>
        <topology evidence="1 7">Multi-pass membrane protein</topology>
    </subcellularLocation>
</comment>
<keyword evidence="3" id="KW-1003">Cell membrane</keyword>
<feature type="domain" description="ABC transmembrane type-1" evidence="8">
    <location>
        <begin position="68"/>
        <end position="256"/>
    </location>
</feature>
<dbReference type="EMBL" id="JACBZP010000001">
    <property type="protein sequence ID" value="NYI66217.1"/>
    <property type="molecule type" value="Genomic_DNA"/>
</dbReference>
<evidence type="ECO:0000256" key="4">
    <source>
        <dbReference type="ARBA" id="ARBA00022692"/>
    </source>
</evidence>
<evidence type="ECO:0000259" key="8">
    <source>
        <dbReference type="PROSITE" id="PS50928"/>
    </source>
</evidence>
<dbReference type="InterPro" id="IPR035906">
    <property type="entry name" value="MetI-like_sf"/>
</dbReference>
<keyword evidence="2 7" id="KW-0813">Transport</keyword>
<feature type="transmembrane region" description="Helical" evidence="7">
    <location>
        <begin position="136"/>
        <end position="156"/>
    </location>
</feature>
<reference evidence="9 10" key="1">
    <citation type="submission" date="2020-07" db="EMBL/GenBank/DDBJ databases">
        <title>Sequencing the genomes of 1000 actinobacteria strains.</title>
        <authorList>
            <person name="Klenk H.-P."/>
        </authorList>
    </citation>
    <scope>NUCLEOTIDE SEQUENCE [LARGE SCALE GENOMIC DNA]</scope>
    <source>
        <strain evidence="9 10">DSM 26341</strain>
    </source>
</reference>
<dbReference type="RefSeq" id="WP_179425413.1">
    <property type="nucleotide sequence ID" value="NZ_JACBZP010000001.1"/>
</dbReference>
<keyword evidence="10" id="KW-1185">Reference proteome</keyword>
<evidence type="ECO:0000256" key="2">
    <source>
        <dbReference type="ARBA" id="ARBA00022448"/>
    </source>
</evidence>
<dbReference type="PANTHER" id="PTHR30614:SF21">
    <property type="entry name" value="AMINO ACID ABC TRANSPORTER PERMEASE"/>
    <property type="match status" value="1"/>
</dbReference>
<evidence type="ECO:0000256" key="3">
    <source>
        <dbReference type="ARBA" id="ARBA00022475"/>
    </source>
</evidence>
<evidence type="ECO:0000256" key="5">
    <source>
        <dbReference type="ARBA" id="ARBA00022989"/>
    </source>
</evidence>
<proteinExistence type="inferred from homology"/>
<feature type="transmembrane region" description="Helical" evidence="7">
    <location>
        <begin position="184"/>
        <end position="206"/>
    </location>
</feature>
<feature type="transmembrane region" description="Helical" evidence="7">
    <location>
        <begin position="20"/>
        <end position="42"/>
    </location>
</feature>
<comment type="similarity">
    <text evidence="7">Belongs to the binding-protein-dependent transport system permease family.</text>
</comment>
<dbReference type="GO" id="GO:0022857">
    <property type="term" value="F:transmembrane transporter activity"/>
    <property type="evidence" value="ECO:0007669"/>
    <property type="project" value="InterPro"/>
</dbReference>
<dbReference type="GO" id="GO:0043190">
    <property type="term" value="C:ATP-binding cassette (ABC) transporter complex"/>
    <property type="evidence" value="ECO:0007669"/>
    <property type="project" value="InterPro"/>
</dbReference>
<dbReference type="Gene3D" id="1.10.3720.10">
    <property type="entry name" value="MetI-like"/>
    <property type="match status" value="1"/>
</dbReference>
<evidence type="ECO:0000256" key="1">
    <source>
        <dbReference type="ARBA" id="ARBA00004651"/>
    </source>
</evidence>
<keyword evidence="5 7" id="KW-1133">Transmembrane helix</keyword>
<dbReference type="Pfam" id="PF00528">
    <property type="entry name" value="BPD_transp_1"/>
    <property type="match status" value="1"/>
</dbReference>
<organism evidence="9 10">
    <name type="scientific">Spelaeicoccus albus</name>
    <dbReference type="NCBI Taxonomy" id="1280376"/>
    <lineage>
        <taxon>Bacteria</taxon>
        <taxon>Bacillati</taxon>
        <taxon>Actinomycetota</taxon>
        <taxon>Actinomycetes</taxon>
        <taxon>Micrococcales</taxon>
        <taxon>Brevibacteriaceae</taxon>
        <taxon>Spelaeicoccus</taxon>
    </lineage>
</organism>
<keyword evidence="4 7" id="KW-0812">Transmembrane</keyword>
<dbReference type="PROSITE" id="PS50928">
    <property type="entry name" value="ABC_TM1"/>
    <property type="match status" value="1"/>
</dbReference>
<evidence type="ECO:0000256" key="7">
    <source>
        <dbReference type="RuleBase" id="RU363032"/>
    </source>
</evidence>
<gene>
    <name evidence="9" type="ORF">BJY26_000523</name>
</gene>
<dbReference type="InterPro" id="IPR010065">
    <property type="entry name" value="AA_ABC_transptr_permease_3TM"/>
</dbReference>
<sequence>MTSERLLFDVPGPKARRRTIIWSIISVIGIVAVIAAMLVQLARNDQMQPEQWHLFIERTALKFLGEGLLNTLKAAFAAGLIALPIAIIAAAARMSTHRTQRAVATVYIEVMRAIPVLLLIYVFVLLLPNYGIRISLFWQLAIPLVFTNSAALAEIFRSGINALEFGQSEAAYAIGLTRGQAMRYVLVPQAVRHVLPSLVSQMIYLFKGTTLGYVVSYTELLQQGKIYAEAFHVLLQTYVVIAFIYVVINASLAKLARVVDDRQRRVPS</sequence>
<name>A0A7Z0A863_9MICO</name>
<dbReference type="InterPro" id="IPR000515">
    <property type="entry name" value="MetI-like"/>
</dbReference>
<comment type="caution">
    <text evidence="9">The sequence shown here is derived from an EMBL/GenBank/DDBJ whole genome shotgun (WGS) entry which is preliminary data.</text>
</comment>
<dbReference type="NCBIfam" id="TIGR01726">
    <property type="entry name" value="HEQRo_perm_3TM"/>
    <property type="match status" value="1"/>
</dbReference>
<accession>A0A7Z0A863</accession>
<feature type="transmembrane region" description="Helical" evidence="7">
    <location>
        <begin position="226"/>
        <end position="248"/>
    </location>
</feature>
<dbReference type="SUPFAM" id="SSF161098">
    <property type="entry name" value="MetI-like"/>
    <property type="match status" value="1"/>
</dbReference>
<dbReference type="AlphaFoldDB" id="A0A7Z0A863"/>
<evidence type="ECO:0000313" key="9">
    <source>
        <dbReference type="EMBL" id="NYI66217.1"/>
    </source>
</evidence>
<dbReference type="CDD" id="cd06261">
    <property type="entry name" value="TM_PBP2"/>
    <property type="match status" value="1"/>
</dbReference>
<evidence type="ECO:0000313" key="10">
    <source>
        <dbReference type="Proteomes" id="UP000539111"/>
    </source>
</evidence>
<feature type="transmembrane region" description="Helical" evidence="7">
    <location>
        <begin position="104"/>
        <end position="124"/>
    </location>
</feature>
<evidence type="ECO:0000256" key="6">
    <source>
        <dbReference type="ARBA" id="ARBA00023136"/>
    </source>
</evidence>
<protein>
    <submittedName>
        <fullName evidence="9">Glutamate transport system permease protein</fullName>
    </submittedName>
</protein>
<keyword evidence="6 7" id="KW-0472">Membrane</keyword>
<feature type="transmembrane region" description="Helical" evidence="7">
    <location>
        <begin position="74"/>
        <end position="92"/>
    </location>
</feature>
<dbReference type="GO" id="GO:0006865">
    <property type="term" value="P:amino acid transport"/>
    <property type="evidence" value="ECO:0007669"/>
    <property type="project" value="TreeGrafter"/>
</dbReference>
<dbReference type="InterPro" id="IPR043429">
    <property type="entry name" value="ArtM/GltK/GlnP/TcyL/YhdX-like"/>
</dbReference>